<dbReference type="Gene3D" id="3.30.565.10">
    <property type="entry name" value="Histidine kinase-like ATPase, C-terminal domain"/>
    <property type="match status" value="1"/>
</dbReference>
<feature type="domain" description="Sensor histidine kinase NatK-like C-terminal" evidence="2">
    <location>
        <begin position="266"/>
        <end position="366"/>
    </location>
</feature>
<evidence type="ECO:0000256" key="1">
    <source>
        <dbReference type="SAM" id="Phobius"/>
    </source>
</evidence>
<keyword evidence="1" id="KW-0472">Membrane</keyword>
<dbReference type="PANTHER" id="PTHR40448">
    <property type="entry name" value="TWO-COMPONENT SENSOR HISTIDINE KINASE"/>
    <property type="match status" value="1"/>
</dbReference>
<dbReference type="Proteomes" id="UP000051249">
    <property type="component" value="Unassembled WGS sequence"/>
</dbReference>
<dbReference type="AlphaFoldDB" id="A0A0R2NJ39"/>
<sequence length="369" mass="42303">MHQQKQIKQLTILFLLMVLDFSMVFIITDLSSFISLVLGWIFRTNNILLFIGADIVQLVGLVLTAKYVPDRLRSSLYEISDLLSNGRSILINSLSIFITVSFFAIYYTLDSLKNDDVMIVLVFSFELLLFLIITFCFYILIDANKKNLEEKRLRQNRTMIHEFDHQVTAQMKDIHKFRHDFQNMMIGLDGYINANDMSGLKHYYERLSKEWELVQPAPGFQGELKNITDVGLQNLIYQKYMVASTEGVHLLIEADDKIPTLADYGIDVIRMIGILMDNAIEYAKQGNEKKVYLAIFNNHNAVQISVANPINSDDKVNVSHLMDEGFTSKGDNHGTGLNTVRNIVESNSKIDFQIESRKQLFMATLAFEL</sequence>
<dbReference type="SUPFAM" id="SSF55874">
    <property type="entry name" value="ATPase domain of HSP90 chaperone/DNA topoisomerase II/histidine kinase"/>
    <property type="match status" value="1"/>
</dbReference>
<dbReference type="InterPro" id="IPR036890">
    <property type="entry name" value="HATPase_C_sf"/>
</dbReference>
<evidence type="ECO:0000313" key="4">
    <source>
        <dbReference type="Proteomes" id="UP000051249"/>
    </source>
</evidence>
<name>A0A0R2NJ39_9LACO</name>
<keyword evidence="1" id="KW-1133">Transmembrane helix</keyword>
<feature type="transmembrane region" description="Helical" evidence="1">
    <location>
        <begin position="119"/>
        <end position="141"/>
    </location>
</feature>
<gene>
    <name evidence="3" type="ORF">IV88_GL001572</name>
</gene>
<comment type="caution">
    <text evidence="3">The sequence shown here is derived from an EMBL/GenBank/DDBJ whole genome shotgun (WGS) entry which is preliminary data.</text>
</comment>
<feature type="transmembrane region" description="Helical" evidence="1">
    <location>
        <begin position="12"/>
        <end position="41"/>
    </location>
</feature>
<dbReference type="EMBL" id="JQCQ01000006">
    <property type="protein sequence ID" value="KRO25809.1"/>
    <property type="molecule type" value="Genomic_DNA"/>
</dbReference>
<feature type="transmembrane region" description="Helical" evidence="1">
    <location>
        <begin position="89"/>
        <end position="107"/>
    </location>
</feature>
<feature type="transmembrane region" description="Helical" evidence="1">
    <location>
        <begin position="47"/>
        <end position="68"/>
    </location>
</feature>
<evidence type="ECO:0000313" key="3">
    <source>
        <dbReference type="EMBL" id="KRO25809.1"/>
    </source>
</evidence>
<accession>A0A0R2NJ39</accession>
<keyword evidence="4" id="KW-1185">Reference proteome</keyword>
<protein>
    <recommendedName>
        <fullName evidence="2">Sensor histidine kinase NatK-like C-terminal domain-containing protein</fullName>
    </recommendedName>
</protein>
<dbReference type="PANTHER" id="PTHR40448:SF1">
    <property type="entry name" value="TWO-COMPONENT SENSOR HISTIDINE KINASE"/>
    <property type="match status" value="1"/>
</dbReference>
<dbReference type="Pfam" id="PF14501">
    <property type="entry name" value="HATPase_c_5"/>
    <property type="match status" value="1"/>
</dbReference>
<organism evidence="3 4">
    <name type="scientific">Pediococcus argentinicus</name>
    <dbReference type="NCBI Taxonomy" id="480391"/>
    <lineage>
        <taxon>Bacteria</taxon>
        <taxon>Bacillati</taxon>
        <taxon>Bacillota</taxon>
        <taxon>Bacilli</taxon>
        <taxon>Lactobacillales</taxon>
        <taxon>Lactobacillaceae</taxon>
        <taxon>Pediococcus</taxon>
    </lineage>
</organism>
<reference evidence="3 4" key="1">
    <citation type="journal article" date="2015" name="Genome Announc.">
        <title>Expanding the biotechnology potential of lactobacilli through comparative genomics of 213 strains and associated genera.</title>
        <authorList>
            <person name="Sun Z."/>
            <person name="Harris H.M."/>
            <person name="McCann A."/>
            <person name="Guo C."/>
            <person name="Argimon S."/>
            <person name="Zhang W."/>
            <person name="Yang X."/>
            <person name="Jeffery I.B."/>
            <person name="Cooney J.C."/>
            <person name="Kagawa T.F."/>
            <person name="Liu W."/>
            <person name="Song Y."/>
            <person name="Salvetti E."/>
            <person name="Wrobel A."/>
            <person name="Rasinkangas P."/>
            <person name="Parkhill J."/>
            <person name="Rea M.C."/>
            <person name="O'Sullivan O."/>
            <person name="Ritari J."/>
            <person name="Douillard F.P."/>
            <person name="Paul Ross R."/>
            <person name="Yang R."/>
            <person name="Briner A.E."/>
            <person name="Felis G.E."/>
            <person name="de Vos W.M."/>
            <person name="Barrangou R."/>
            <person name="Klaenhammer T.R."/>
            <person name="Caufield P.W."/>
            <person name="Cui Y."/>
            <person name="Zhang H."/>
            <person name="O'Toole P.W."/>
        </authorList>
    </citation>
    <scope>NUCLEOTIDE SEQUENCE [LARGE SCALE GENOMIC DNA]</scope>
    <source>
        <strain evidence="3 4">DSM 23026</strain>
    </source>
</reference>
<dbReference type="GO" id="GO:0042802">
    <property type="term" value="F:identical protein binding"/>
    <property type="evidence" value="ECO:0007669"/>
    <property type="project" value="TreeGrafter"/>
</dbReference>
<evidence type="ECO:0000259" key="2">
    <source>
        <dbReference type="Pfam" id="PF14501"/>
    </source>
</evidence>
<dbReference type="InterPro" id="IPR032834">
    <property type="entry name" value="NatK-like_C"/>
</dbReference>
<dbReference type="PATRIC" id="fig|480391.4.peg.1598"/>
<keyword evidence="1" id="KW-0812">Transmembrane</keyword>
<proteinExistence type="predicted"/>